<name>A0A7C8MDU7_9PLEO</name>
<reference evidence="2 3" key="1">
    <citation type="submission" date="2020-01" db="EMBL/GenBank/DDBJ databases">
        <authorList>
            <consortium name="DOE Joint Genome Institute"/>
            <person name="Haridas S."/>
            <person name="Albert R."/>
            <person name="Binder M."/>
            <person name="Bloem J."/>
            <person name="Labutti K."/>
            <person name="Salamov A."/>
            <person name="Andreopoulos B."/>
            <person name="Baker S.E."/>
            <person name="Barry K."/>
            <person name="Bills G."/>
            <person name="Bluhm B.H."/>
            <person name="Cannon C."/>
            <person name="Castanera R."/>
            <person name="Culley D.E."/>
            <person name="Daum C."/>
            <person name="Ezra D."/>
            <person name="Gonzalez J.B."/>
            <person name="Henrissat B."/>
            <person name="Kuo A."/>
            <person name="Liang C."/>
            <person name="Lipzen A."/>
            <person name="Lutzoni F."/>
            <person name="Magnuson J."/>
            <person name="Mondo S."/>
            <person name="Nolan M."/>
            <person name="Ohm R."/>
            <person name="Pangilinan J."/>
            <person name="Park H.-J.H."/>
            <person name="Ramirez L."/>
            <person name="Alfaro M."/>
            <person name="Sun H."/>
            <person name="Tritt A."/>
            <person name="Yoshinaga Y."/>
            <person name="Zwiers L.-H.L."/>
            <person name="Turgeon B.G."/>
            <person name="Goodwin S.B."/>
            <person name="Spatafora J.W."/>
            <person name="Crous P.W."/>
            <person name="Grigoriev I.V."/>
        </authorList>
    </citation>
    <scope>NUCLEOTIDE SEQUENCE [LARGE SCALE GENOMIC DNA]</scope>
    <source>
        <strain evidence="2 3">CBS 611.86</strain>
    </source>
</reference>
<comment type="caution">
    <text evidence="2">The sequence shown here is derived from an EMBL/GenBank/DDBJ whole genome shotgun (WGS) entry which is preliminary data.</text>
</comment>
<keyword evidence="3" id="KW-1185">Reference proteome</keyword>
<organism evidence="2 3">
    <name type="scientific">Massariosphaeria phaeospora</name>
    <dbReference type="NCBI Taxonomy" id="100035"/>
    <lineage>
        <taxon>Eukaryota</taxon>
        <taxon>Fungi</taxon>
        <taxon>Dikarya</taxon>
        <taxon>Ascomycota</taxon>
        <taxon>Pezizomycotina</taxon>
        <taxon>Dothideomycetes</taxon>
        <taxon>Pleosporomycetidae</taxon>
        <taxon>Pleosporales</taxon>
        <taxon>Pleosporales incertae sedis</taxon>
        <taxon>Massariosphaeria</taxon>
    </lineage>
</organism>
<dbReference type="AlphaFoldDB" id="A0A7C8MDU7"/>
<gene>
    <name evidence="2" type="ORF">BDV95DRAFT_593249</name>
</gene>
<evidence type="ECO:0000256" key="1">
    <source>
        <dbReference type="SAM" id="MobiDB-lite"/>
    </source>
</evidence>
<evidence type="ECO:0000313" key="3">
    <source>
        <dbReference type="Proteomes" id="UP000481861"/>
    </source>
</evidence>
<dbReference type="Proteomes" id="UP000481861">
    <property type="component" value="Unassembled WGS sequence"/>
</dbReference>
<accession>A0A7C8MDU7</accession>
<sequence length="175" mass="18644">MRNPRSSSLVSKPSAFYQLFKTTVIASPLSRSSRQSNSASSCSKPPPFGPLRRTSSAPIPQVVGKLTTSVPVPTIPLPGSLAPLRPALNLKVTVDDIPQWMERSVTVAITSPWCNDVLLIQCYPRRHGPTDTPGFSNVSRKSSSSNNLSQYLASAHNTNVAPSSGTASFSATSSF</sequence>
<dbReference type="EMBL" id="JAADJZ010000008">
    <property type="protein sequence ID" value="KAF2872843.1"/>
    <property type="molecule type" value="Genomic_DNA"/>
</dbReference>
<evidence type="ECO:0000313" key="2">
    <source>
        <dbReference type="EMBL" id="KAF2872843.1"/>
    </source>
</evidence>
<proteinExistence type="predicted"/>
<feature type="compositionally biased region" description="Low complexity" evidence="1">
    <location>
        <begin position="29"/>
        <end position="43"/>
    </location>
</feature>
<protein>
    <submittedName>
        <fullName evidence="2">Uncharacterized protein</fullName>
    </submittedName>
</protein>
<feature type="region of interest" description="Disordered" evidence="1">
    <location>
        <begin position="29"/>
        <end position="56"/>
    </location>
</feature>